<evidence type="ECO:0000313" key="2">
    <source>
        <dbReference type="EMBL" id="KAF2228356.1"/>
    </source>
</evidence>
<sequence>LLTHIPKAAWQRLCKEFAVQMGKLFIIKMDKFKAKLFKIKVENKAVKLEQRRRKGRKAMKMPNKHGGAVIRTPSKEAYEQHVINRQVQNKDDVMEVDLWEDNAKASFRPSHPQYNKRAPQRFNKEI</sequence>
<dbReference type="Proteomes" id="UP000800092">
    <property type="component" value="Unassembled WGS sequence"/>
</dbReference>
<evidence type="ECO:0000313" key="3">
    <source>
        <dbReference type="Proteomes" id="UP000800092"/>
    </source>
</evidence>
<organism evidence="2 3">
    <name type="scientific">Viridothelium virens</name>
    <name type="common">Speckled blister lichen</name>
    <name type="synonym">Trypethelium virens</name>
    <dbReference type="NCBI Taxonomy" id="1048519"/>
    <lineage>
        <taxon>Eukaryota</taxon>
        <taxon>Fungi</taxon>
        <taxon>Dikarya</taxon>
        <taxon>Ascomycota</taxon>
        <taxon>Pezizomycotina</taxon>
        <taxon>Dothideomycetes</taxon>
        <taxon>Dothideomycetes incertae sedis</taxon>
        <taxon>Trypetheliales</taxon>
        <taxon>Trypetheliaceae</taxon>
        <taxon>Viridothelium</taxon>
    </lineage>
</organism>
<name>A0A6A6GRG2_VIRVR</name>
<keyword evidence="3" id="KW-1185">Reference proteome</keyword>
<protein>
    <submittedName>
        <fullName evidence="2">Uncharacterized protein</fullName>
    </submittedName>
</protein>
<feature type="region of interest" description="Disordered" evidence="1">
    <location>
        <begin position="48"/>
        <end position="75"/>
    </location>
</feature>
<proteinExistence type="predicted"/>
<dbReference type="EMBL" id="ML992212">
    <property type="protein sequence ID" value="KAF2228356.1"/>
    <property type="molecule type" value="Genomic_DNA"/>
</dbReference>
<gene>
    <name evidence="2" type="ORF">EV356DRAFT_505164</name>
</gene>
<dbReference type="AlphaFoldDB" id="A0A6A6GRG2"/>
<feature type="region of interest" description="Disordered" evidence="1">
    <location>
        <begin position="107"/>
        <end position="126"/>
    </location>
</feature>
<feature type="non-terminal residue" evidence="2">
    <location>
        <position position="1"/>
    </location>
</feature>
<accession>A0A6A6GRG2</accession>
<feature type="compositionally biased region" description="Basic residues" evidence="1">
    <location>
        <begin position="50"/>
        <end position="63"/>
    </location>
</feature>
<reference evidence="2" key="1">
    <citation type="journal article" date="2020" name="Stud. Mycol.">
        <title>101 Dothideomycetes genomes: a test case for predicting lifestyles and emergence of pathogens.</title>
        <authorList>
            <person name="Haridas S."/>
            <person name="Albert R."/>
            <person name="Binder M."/>
            <person name="Bloem J."/>
            <person name="Labutti K."/>
            <person name="Salamov A."/>
            <person name="Andreopoulos B."/>
            <person name="Baker S."/>
            <person name="Barry K."/>
            <person name="Bills G."/>
            <person name="Bluhm B."/>
            <person name="Cannon C."/>
            <person name="Castanera R."/>
            <person name="Culley D."/>
            <person name="Daum C."/>
            <person name="Ezra D."/>
            <person name="Gonzalez J."/>
            <person name="Henrissat B."/>
            <person name="Kuo A."/>
            <person name="Liang C."/>
            <person name="Lipzen A."/>
            <person name="Lutzoni F."/>
            <person name="Magnuson J."/>
            <person name="Mondo S."/>
            <person name="Nolan M."/>
            <person name="Ohm R."/>
            <person name="Pangilinan J."/>
            <person name="Park H.-J."/>
            <person name="Ramirez L."/>
            <person name="Alfaro M."/>
            <person name="Sun H."/>
            <person name="Tritt A."/>
            <person name="Yoshinaga Y."/>
            <person name="Zwiers L.-H."/>
            <person name="Turgeon B."/>
            <person name="Goodwin S."/>
            <person name="Spatafora J."/>
            <person name="Crous P."/>
            <person name="Grigoriev I."/>
        </authorList>
    </citation>
    <scope>NUCLEOTIDE SEQUENCE</scope>
    <source>
        <strain evidence="2">Tuck. ex Michener</strain>
    </source>
</reference>
<evidence type="ECO:0000256" key="1">
    <source>
        <dbReference type="SAM" id="MobiDB-lite"/>
    </source>
</evidence>